<evidence type="ECO:0000313" key="6">
    <source>
        <dbReference type="EMBL" id="ETF02988.1"/>
    </source>
</evidence>
<dbReference type="GO" id="GO:0003677">
    <property type="term" value="F:DNA binding"/>
    <property type="evidence" value="ECO:0007669"/>
    <property type="project" value="UniProtKB-KW"/>
</dbReference>
<dbReference type="STRING" id="1424334.W822_09165"/>
<dbReference type="RefSeq" id="WP_024004808.1">
    <property type="nucleotide sequence ID" value="NZ_KI650979.1"/>
</dbReference>
<reference evidence="6 7" key="1">
    <citation type="journal article" date="2014" name="Genome Announc.">
        <title>Draft Genome Sequence of Advenella kashmirensis Strain W13003, a Polycyclic Aromatic Hydrocarbon-Degrading Bacterium.</title>
        <authorList>
            <person name="Wang X."/>
            <person name="Jin D."/>
            <person name="Zhou L."/>
            <person name="Wu L."/>
            <person name="An W."/>
            <person name="Zhao L."/>
        </authorList>
    </citation>
    <scope>NUCLEOTIDE SEQUENCE [LARGE SCALE GENOMIC DNA]</scope>
    <source>
        <strain evidence="6 7">W13003</strain>
    </source>
</reference>
<dbReference type="GO" id="GO:0003700">
    <property type="term" value="F:DNA-binding transcription factor activity"/>
    <property type="evidence" value="ECO:0007669"/>
    <property type="project" value="InterPro"/>
</dbReference>
<dbReference type="AlphaFoldDB" id="V8QUF6"/>
<dbReference type="GO" id="GO:0005829">
    <property type="term" value="C:cytosol"/>
    <property type="evidence" value="ECO:0007669"/>
    <property type="project" value="TreeGrafter"/>
</dbReference>
<dbReference type="EMBL" id="AYXT01000009">
    <property type="protein sequence ID" value="ETF02988.1"/>
    <property type="molecule type" value="Genomic_DNA"/>
</dbReference>
<dbReference type="OrthoDB" id="9133980at2"/>
<dbReference type="PRINTS" id="PR00039">
    <property type="entry name" value="HTHLYSR"/>
</dbReference>
<dbReference type="PROSITE" id="PS50931">
    <property type="entry name" value="HTH_LYSR"/>
    <property type="match status" value="1"/>
</dbReference>
<dbReference type="InterPro" id="IPR005119">
    <property type="entry name" value="LysR_subst-bd"/>
</dbReference>
<evidence type="ECO:0000256" key="4">
    <source>
        <dbReference type="ARBA" id="ARBA00023163"/>
    </source>
</evidence>
<evidence type="ECO:0000259" key="5">
    <source>
        <dbReference type="PROSITE" id="PS50931"/>
    </source>
</evidence>
<evidence type="ECO:0000256" key="2">
    <source>
        <dbReference type="ARBA" id="ARBA00023015"/>
    </source>
</evidence>
<dbReference type="PATRIC" id="fig|1424334.3.peg.1840"/>
<keyword evidence="4" id="KW-0804">Transcription</keyword>
<dbReference type="Pfam" id="PF03466">
    <property type="entry name" value="LysR_substrate"/>
    <property type="match status" value="1"/>
</dbReference>
<comment type="caution">
    <text evidence="6">The sequence shown here is derived from an EMBL/GenBank/DDBJ whole genome shotgun (WGS) entry which is preliminary data.</text>
</comment>
<name>V8QUF6_9BURK</name>
<dbReference type="InterPro" id="IPR036390">
    <property type="entry name" value="WH_DNA-bd_sf"/>
</dbReference>
<keyword evidence="3" id="KW-0238">DNA-binding</keyword>
<dbReference type="InterPro" id="IPR036388">
    <property type="entry name" value="WH-like_DNA-bd_sf"/>
</dbReference>
<protein>
    <submittedName>
        <fullName evidence="6">LysR family transcriptional regulator</fullName>
    </submittedName>
</protein>
<dbReference type="SUPFAM" id="SSF46785">
    <property type="entry name" value="Winged helix' DNA-binding domain"/>
    <property type="match status" value="1"/>
</dbReference>
<organism evidence="6 7">
    <name type="scientific">Advenella kashmirensis W13003</name>
    <dbReference type="NCBI Taxonomy" id="1424334"/>
    <lineage>
        <taxon>Bacteria</taxon>
        <taxon>Pseudomonadati</taxon>
        <taxon>Pseudomonadota</taxon>
        <taxon>Betaproteobacteria</taxon>
        <taxon>Burkholderiales</taxon>
        <taxon>Alcaligenaceae</taxon>
    </lineage>
</organism>
<keyword evidence="7" id="KW-1185">Reference proteome</keyword>
<accession>V8QUF6</accession>
<evidence type="ECO:0000313" key="7">
    <source>
        <dbReference type="Proteomes" id="UP000018733"/>
    </source>
</evidence>
<dbReference type="PANTHER" id="PTHR30419:SF8">
    <property type="entry name" value="NITROGEN ASSIMILATION TRANSCRIPTIONAL ACTIVATOR-RELATED"/>
    <property type="match status" value="1"/>
</dbReference>
<dbReference type="SUPFAM" id="SSF53850">
    <property type="entry name" value="Periplasmic binding protein-like II"/>
    <property type="match status" value="1"/>
</dbReference>
<dbReference type="Gene3D" id="1.10.10.10">
    <property type="entry name" value="Winged helix-like DNA-binding domain superfamily/Winged helix DNA-binding domain"/>
    <property type="match status" value="1"/>
</dbReference>
<sequence>MSIRLDDVDYFLAVAKHGKVRRAAEALGVSQPAITQALHRLESEWGFPLFFRSSTGMQLTPAAQPFYERICKLRSGLDDAVKEASDLHLGERGLLRVGVSTLYIQRVFVPAALELQRQRPAARLRLMFNLNDRLQEALHAGDIDLCISALPRVVHEDLTPVSLLDDPIVLVVNNRHPLLKIAELRLEDLSDESWLLPASTVNIRREIEGRFAEAGLPPPRVVVEFNNGTSGQLNPLIENTNLIGLMSESTLNSTAGAGLKALPLEQGRFIRKVGILYRNTAILSPLAQRFIDLVHGQHS</sequence>
<gene>
    <name evidence="6" type="ORF">W822_09165</name>
</gene>
<dbReference type="InterPro" id="IPR000847">
    <property type="entry name" value="LysR_HTH_N"/>
</dbReference>
<comment type="similarity">
    <text evidence="1">Belongs to the LysR transcriptional regulatory family.</text>
</comment>
<dbReference type="eggNOG" id="COG0583">
    <property type="taxonomic scope" value="Bacteria"/>
</dbReference>
<dbReference type="Pfam" id="PF00126">
    <property type="entry name" value="HTH_1"/>
    <property type="match status" value="1"/>
</dbReference>
<dbReference type="HOGENOM" id="CLU_039613_6_0_4"/>
<dbReference type="Gene3D" id="3.40.190.290">
    <property type="match status" value="1"/>
</dbReference>
<evidence type="ECO:0000256" key="3">
    <source>
        <dbReference type="ARBA" id="ARBA00023125"/>
    </source>
</evidence>
<dbReference type="PANTHER" id="PTHR30419">
    <property type="entry name" value="HTH-TYPE TRANSCRIPTIONAL REGULATOR YBHD"/>
    <property type="match status" value="1"/>
</dbReference>
<dbReference type="InterPro" id="IPR050950">
    <property type="entry name" value="HTH-type_LysR_regulators"/>
</dbReference>
<feature type="domain" description="HTH lysR-type" evidence="5">
    <location>
        <begin position="3"/>
        <end position="60"/>
    </location>
</feature>
<proteinExistence type="inferred from homology"/>
<dbReference type="Proteomes" id="UP000018733">
    <property type="component" value="Unassembled WGS sequence"/>
</dbReference>
<keyword evidence="2" id="KW-0805">Transcription regulation</keyword>
<evidence type="ECO:0000256" key="1">
    <source>
        <dbReference type="ARBA" id="ARBA00009437"/>
    </source>
</evidence>